<keyword evidence="2" id="KW-1185">Reference proteome</keyword>
<sequence length="248" mass="28182">MIEPLSSTTRATRENAARLLDLPFVAPSAIRRDTQTLFGDEFLDGVAQRHSIPDENRKRLSMVLDFAATDYLQLVQSIWDRDDPVAARDQLTAVMNAADRLSETLRECEHTASWQFEIAQQDILLSKMTGRLAHRSWPHFGPEGSDEHQATPKEYAELAAWISLVARGTMNRLPDKRPRGPKVNTPLEHWLGRIVDFWQHDLQRKATFDKVGNTVATPFGGFSETLLGRFAPWEIKDLPLVTRKIIRG</sequence>
<protein>
    <submittedName>
        <fullName evidence="1">Uncharacterized protein</fullName>
    </submittedName>
</protein>
<organism evidence="1 2">
    <name type="scientific">Parvularcula dongshanensis</name>
    <dbReference type="NCBI Taxonomy" id="1173995"/>
    <lineage>
        <taxon>Bacteria</taxon>
        <taxon>Pseudomonadati</taxon>
        <taxon>Pseudomonadota</taxon>
        <taxon>Alphaproteobacteria</taxon>
        <taxon>Parvularculales</taxon>
        <taxon>Parvularculaceae</taxon>
        <taxon>Parvularcula</taxon>
    </lineage>
</organism>
<evidence type="ECO:0000313" key="1">
    <source>
        <dbReference type="EMBL" id="MBB4657936.1"/>
    </source>
</evidence>
<proteinExistence type="predicted"/>
<evidence type="ECO:0000313" key="2">
    <source>
        <dbReference type="Proteomes" id="UP000563524"/>
    </source>
</evidence>
<comment type="caution">
    <text evidence="1">The sequence shown here is derived from an EMBL/GenBank/DDBJ whole genome shotgun (WGS) entry which is preliminary data.</text>
</comment>
<reference evidence="1 2" key="1">
    <citation type="submission" date="2020-08" db="EMBL/GenBank/DDBJ databases">
        <title>Genomic Encyclopedia of Type Strains, Phase IV (KMG-IV): sequencing the most valuable type-strain genomes for metagenomic binning, comparative biology and taxonomic classification.</title>
        <authorList>
            <person name="Goeker M."/>
        </authorList>
    </citation>
    <scope>NUCLEOTIDE SEQUENCE [LARGE SCALE GENOMIC DNA]</scope>
    <source>
        <strain evidence="1 2">DSM 102850</strain>
    </source>
</reference>
<accession>A0A840HYL4</accession>
<dbReference type="EMBL" id="JACHOB010000001">
    <property type="protein sequence ID" value="MBB4657936.1"/>
    <property type="molecule type" value="Genomic_DNA"/>
</dbReference>
<name>A0A840HYL4_9PROT</name>
<dbReference type="AlphaFoldDB" id="A0A840HYL4"/>
<dbReference type="Proteomes" id="UP000563524">
    <property type="component" value="Unassembled WGS sequence"/>
</dbReference>
<gene>
    <name evidence="1" type="ORF">GGQ59_000436</name>
</gene>